<comment type="caution">
    <text evidence="3">The sequence shown here is derived from an EMBL/GenBank/DDBJ whole genome shotgun (WGS) entry which is preliminary data.</text>
</comment>
<dbReference type="PANTHER" id="PTHR37984">
    <property type="entry name" value="PROTEIN CBG26694"/>
    <property type="match status" value="1"/>
</dbReference>
<keyword evidence="3" id="KW-0695">RNA-directed DNA polymerase</keyword>
<evidence type="ECO:0000256" key="1">
    <source>
        <dbReference type="ARBA" id="ARBA00023268"/>
    </source>
</evidence>
<gene>
    <name evidence="3" type="ORF">Tci_676547</name>
</gene>
<accession>A0A699KP84</accession>
<dbReference type="Pfam" id="PF17919">
    <property type="entry name" value="RT_RNaseH_2"/>
    <property type="match status" value="1"/>
</dbReference>
<evidence type="ECO:0000313" key="3">
    <source>
        <dbReference type="EMBL" id="GFB04576.1"/>
    </source>
</evidence>
<evidence type="ECO:0000259" key="2">
    <source>
        <dbReference type="Pfam" id="PF17919"/>
    </source>
</evidence>
<dbReference type="PANTHER" id="PTHR37984:SF5">
    <property type="entry name" value="PROTEIN NYNRIN-LIKE"/>
    <property type="match status" value="1"/>
</dbReference>
<keyword evidence="3" id="KW-0808">Transferase</keyword>
<organism evidence="3">
    <name type="scientific">Tanacetum cinerariifolium</name>
    <name type="common">Dalmatian daisy</name>
    <name type="synonym">Chrysanthemum cinerariifolium</name>
    <dbReference type="NCBI Taxonomy" id="118510"/>
    <lineage>
        <taxon>Eukaryota</taxon>
        <taxon>Viridiplantae</taxon>
        <taxon>Streptophyta</taxon>
        <taxon>Embryophyta</taxon>
        <taxon>Tracheophyta</taxon>
        <taxon>Spermatophyta</taxon>
        <taxon>Magnoliopsida</taxon>
        <taxon>eudicotyledons</taxon>
        <taxon>Gunneridae</taxon>
        <taxon>Pentapetalae</taxon>
        <taxon>asterids</taxon>
        <taxon>campanulids</taxon>
        <taxon>Asterales</taxon>
        <taxon>Asteraceae</taxon>
        <taxon>Asteroideae</taxon>
        <taxon>Anthemideae</taxon>
        <taxon>Anthemidinae</taxon>
        <taxon>Tanacetum</taxon>
    </lineage>
</organism>
<dbReference type="GO" id="GO:0003964">
    <property type="term" value="F:RNA-directed DNA polymerase activity"/>
    <property type="evidence" value="ECO:0007669"/>
    <property type="project" value="UniProtKB-KW"/>
</dbReference>
<reference evidence="3" key="1">
    <citation type="journal article" date="2019" name="Sci. Rep.">
        <title>Draft genome of Tanacetum cinerariifolium, the natural source of mosquito coil.</title>
        <authorList>
            <person name="Yamashiro T."/>
            <person name="Shiraishi A."/>
            <person name="Satake H."/>
            <person name="Nakayama K."/>
        </authorList>
    </citation>
    <scope>NUCLEOTIDE SEQUENCE</scope>
</reference>
<dbReference type="InterPro" id="IPR043502">
    <property type="entry name" value="DNA/RNA_pol_sf"/>
</dbReference>
<proteinExistence type="predicted"/>
<feature type="non-terminal residue" evidence="3">
    <location>
        <position position="378"/>
    </location>
</feature>
<dbReference type="InterPro" id="IPR041577">
    <property type="entry name" value="RT_RNaseH_2"/>
</dbReference>
<keyword evidence="3" id="KW-0548">Nucleotidyltransferase</keyword>
<dbReference type="SUPFAM" id="SSF56672">
    <property type="entry name" value="DNA/RNA polymerases"/>
    <property type="match status" value="1"/>
</dbReference>
<sequence>MMRDIEETFRTLRKINMKLNPKKYSFGLAEGVFLGYVVTPEGIKPCPNKTAVVLQLPSSRAIKEVQSLNGKLAGLNRFFSKAAERSLPLFKTLKKCIKKSDFQWTTEVEQAFKQLKQHLSELPLLVTPKPKEELIIYLSATHGTISAVLMTERGATQTPIYFISHALQGPELHYTPMEKLVLSLVFAAKRLRTDGSKNVHVSVDSKLIANQVLRTYVAKEDNMVKYLDKVKSLVLFEVLKDKSIKEKEVVTVVEEDGPTWMTPIVEYLKEGTLPGDKKEARKLCLKARQYEGIDIAGPFLEGTGKVKFLIVALDYFTKWIKQKQWRQSRAVRPGDFVYHSNEASHAVAGVKLGPKWEGPYEVSEVLGDGAYKLRSMDG</sequence>
<dbReference type="InterPro" id="IPR050951">
    <property type="entry name" value="Retrovirus_Pol_polyprotein"/>
</dbReference>
<keyword evidence="1" id="KW-0511">Multifunctional enzyme</keyword>
<dbReference type="InterPro" id="IPR043128">
    <property type="entry name" value="Rev_trsase/Diguanyl_cyclase"/>
</dbReference>
<name>A0A699KP84_TANCI</name>
<protein>
    <submittedName>
        <fullName evidence="3">Reverse transcriptase domain-containing protein</fullName>
    </submittedName>
</protein>
<dbReference type="EMBL" id="BKCJ010540352">
    <property type="protein sequence ID" value="GFB04576.1"/>
    <property type="molecule type" value="Genomic_DNA"/>
</dbReference>
<dbReference type="Gene3D" id="3.30.70.270">
    <property type="match status" value="2"/>
</dbReference>
<feature type="domain" description="Reverse transcriptase/retrotransposon-derived protein RNase H-like" evidence="2">
    <location>
        <begin position="104"/>
        <end position="192"/>
    </location>
</feature>
<dbReference type="AlphaFoldDB" id="A0A699KP84"/>